<keyword evidence="1" id="KW-1133">Transmembrane helix</keyword>
<keyword evidence="1" id="KW-0812">Transmembrane</keyword>
<gene>
    <name evidence="2" type="ORF">CFX1CAM_1281</name>
</gene>
<keyword evidence="3" id="KW-1185">Reference proteome</keyword>
<evidence type="ECO:0000313" key="2">
    <source>
        <dbReference type="EMBL" id="SMX54346.1"/>
    </source>
</evidence>
<dbReference type="OrthoDB" id="152192at2"/>
<dbReference type="KEGG" id="abat:CFX1CAM_1281"/>
<evidence type="ECO:0000313" key="3">
    <source>
        <dbReference type="Proteomes" id="UP000195514"/>
    </source>
</evidence>
<evidence type="ECO:0000256" key="1">
    <source>
        <dbReference type="SAM" id="Phobius"/>
    </source>
</evidence>
<sequence>MKVNKNSRGWGRILICFAYFGILFSLFGIATTWYYRIGIEKAVNGVIDSLDQILINTNDGLLFIDSTLDVASGNLEIISSTLDNLIITLDNISDSLDASADLIGGDLRETILDTQVAVNSASQSAGLVDNTLRFIAAIPLLGADYRPDVPLSTSLAQVSESLTDVPEAFLEIEQFIRETEGGMDNFQSYINALSKDIQNFDDTLIKSQALLTEYERIFSDLREQFSEIRKHTSTFLLVASIIITGVFFLLGIAQINVYYQGKTLRDGEKVSLTLSELTQKQNE</sequence>
<dbReference type="EMBL" id="LT859958">
    <property type="protein sequence ID" value="SMX54346.1"/>
    <property type="molecule type" value="Genomic_DNA"/>
</dbReference>
<dbReference type="AlphaFoldDB" id="A0A1Y6K473"/>
<accession>A0A1Y6K473</accession>
<dbReference type="Proteomes" id="UP000195514">
    <property type="component" value="Chromosome I"/>
</dbReference>
<dbReference type="RefSeq" id="WP_087862203.1">
    <property type="nucleotide sequence ID" value="NZ_LT859958.1"/>
</dbReference>
<protein>
    <recommendedName>
        <fullName evidence="4">Methyl-accepting chemotaxis protein</fullName>
    </recommendedName>
</protein>
<organism evidence="2 3">
    <name type="scientific">Candidatus Brevifilum fermentans</name>
    <dbReference type="NCBI Taxonomy" id="1986204"/>
    <lineage>
        <taxon>Bacteria</taxon>
        <taxon>Bacillati</taxon>
        <taxon>Chloroflexota</taxon>
        <taxon>Anaerolineae</taxon>
        <taxon>Anaerolineales</taxon>
        <taxon>Anaerolineaceae</taxon>
        <taxon>Candidatus Brevifilum</taxon>
    </lineage>
</organism>
<feature type="transmembrane region" description="Helical" evidence="1">
    <location>
        <begin position="235"/>
        <end position="259"/>
    </location>
</feature>
<keyword evidence="1" id="KW-0472">Membrane</keyword>
<reference evidence="3" key="1">
    <citation type="submission" date="2017-05" db="EMBL/GenBank/DDBJ databases">
        <authorList>
            <person name="Kirkegaard R."/>
            <person name="Mcilroy J S."/>
        </authorList>
    </citation>
    <scope>NUCLEOTIDE SEQUENCE [LARGE SCALE GENOMIC DNA]</scope>
</reference>
<proteinExistence type="predicted"/>
<name>A0A1Y6K473_9CHLR</name>
<feature type="transmembrane region" description="Helical" evidence="1">
    <location>
        <begin position="12"/>
        <end position="35"/>
    </location>
</feature>
<evidence type="ECO:0008006" key="4">
    <source>
        <dbReference type="Google" id="ProtNLM"/>
    </source>
</evidence>